<evidence type="ECO:0000256" key="5">
    <source>
        <dbReference type="ARBA" id="ARBA00022729"/>
    </source>
</evidence>
<dbReference type="PANTHER" id="PTHR11348">
    <property type="entry name" value="CONNECTIVE TISSUE GROWTH FACTOR-RELATED"/>
    <property type="match status" value="1"/>
</dbReference>
<dbReference type="InterPro" id="IPR000884">
    <property type="entry name" value="TSP1_rpt"/>
</dbReference>
<evidence type="ECO:0000256" key="11">
    <source>
        <dbReference type="ARBA" id="ARBA00079082"/>
    </source>
</evidence>
<dbReference type="PROSITE" id="PS51323">
    <property type="entry name" value="IGFBP_N_2"/>
    <property type="match status" value="1"/>
</dbReference>
<keyword evidence="4" id="KW-0964">Secreted</keyword>
<dbReference type="SMART" id="SM00209">
    <property type="entry name" value="TSP1"/>
    <property type="match status" value="1"/>
</dbReference>
<dbReference type="PROSITE" id="PS00222">
    <property type="entry name" value="IGFBP_N_1"/>
    <property type="match status" value="1"/>
</dbReference>
<evidence type="ECO:0000313" key="17">
    <source>
        <dbReference type="Ensembl" id="ENSCAFP00030008084.1"/>
    </source>
</evidence>
<dbReference type="InterPro" id="IPR006208">
    <property type="entry name" value="Glyco_hormone_CN"/>
</dbReference>
<dbReference type="Gene3D" id="2.20.100.10">
    <property type="entry name" value="Thrombospondin type-1 (TSP1) repeat"/>
    <property type="match status" value="1"/>
</dbReference>
<evidence type="ECO:0000259" key="15">
    <source>
        <dbReference type="PROSITE" id="PS01225"/>
    </source>
</evidence>
<dbReference type="InterPro" id="IPR000867">
    <property type="entry name" value="IGFBP-like"/>
</dbReference>
<dbReference type="PROSITE" id="PS50092">
    <property type="entry name" value="TSP1"/>
    <property type="match status" value="1"/>
</dbReference>
<dbReference type="Proteomes" id="UP000694429">
    <property type="component" value="Chromosome 12"/>
</dbReference>
<evidence type="ECO:0000256" key="2">
    <source>
        <dbReference type="ARBA" id="ARBA00004613"/>
    </source>
</evidence>
<dbReference type="SMART" id="SM00041">
    <property type="entry name" value="CT"/>
    <property type="match status" value="1"/>
</dbReference>
<dbReference type="Pfam" id="PF19035">
    <property type="entry name" value="TSP1_CCN"/>
    <property type="match status" value="1"/>
</dbReference>
<dbReference type="GO" id="GO:0005739">
    <property type="term" value="C:mitochondrion"/>
    <property type="evidence" value="ECO:0007669"/>
    <property type="project" value="UniProtKB-SubCell"/>
</dbReference>
<evidence type="ECO:0000256" key="4">
    <source>
        <dbReference type="ARBA" id="ARBA00022525"/>
    </source>
</evidence>
<name>A0A8C0MCH6_CANLF</name>
<reference evidence="17" key="2">
    <citation type="submission" date="2025-08" db="UniProtKB">
        <authorList>
            <consortium name="Ensembl"/>
        </authorList>
    </citation>
    <scope>IDENTIFICATION</scope>
</reference>
<evidence type="ECO:0000256" key="12">
    <source>
        <dbReference type="ARBA" id="ARBA00083670"/>
    </source>
</evidence>
<dbReference type="InterPro" id="IPR009030">
    <property type="entry name" value="Growth_fac_rcpt_cys_sf"/>
</dbReference>
<evidence type="ECO:0000256" key="10">
    <source>
        <dbReference type="ARBA" id="ARBA00070115"/>
    </source>
</evidence>
<comment type="similarity">
    <text evidence="3">Belongs to the CCN family.</text>
</comment>
<protein>
    <recommendedName>
        <fullName evidence="10">Cellular communication network factor 6</fullName>
    </recommendedName>
    <alternativeName>
        <fullName evidence="11">CCN family member 6</fullName>
    </alternativeName>
    <alternativeName>
        <fullName evidence="12">WNT1-inducible-signaling pathway protein 3</fullName>
    </alternativeName>
</protein>
<dbReference type="Pfam" id="PF00219">
    <property type="entry name" value="IGFBP"/>
    <property type="match status" value="1"/>
</dbReference>
<keyword evidence="8" id="KW-1015">Disulfide bond</keyword>
<feature type="compositionally biased region" description="Pro residues" evidence="14">
    <location>
        <begin position="43"/>
        <end position="54"/>
    </location>
</feature>
<evidence type="ECO:0000256" key="8">
    <source>
        <dbReference type="ARBA" id="ARBA00023157"/>
    </source>
</evidence>
<evidence type="ECO:0000313" key="18">
    <source>
        <dbReference type="Proteomes" id="UP000694429"/>
    </source>
</evidence>
<dbReference type="SUPFAM" id="SSF57184">
    <property type="entry name" value="Growth factor receptor domain"/>
    <property type="match status" value="1"/>
</dbReference>
<dbReference type="InterPro" id="IPR043973">
    <property type="entry name" value="TSP1_CCN"/>
</dbReference>
<evidence type="ECO:0000256" key="3">
    <source>
        <dbReference type="ARBA" id="ARBA00008125"/>
    </source>
</evidence>
<keyword evidence="5" id="KW-0732">Signal</keyword>
<evidence type="ECO:0000256" key="14">
    <source>
        <dbReference type="SAM" id="MobiDB-lite"/>
    </source>
</evidence>
<keyword evidence="9" id="KW-0325">Glycoprotein</keyword>
<comment type="caution">
    <text evidence="13">Lacks conserved residue(s) required for the propagation of feature annotation.</text>
</comment>
<dbReference type="PROSITE" id="PS01225">
    <property type="entry name" value="CTCK_2"/>
    <property type="match status" value="1"/>
</dbReference>
<evidence type="ECO:0000256" key="9">
    <source>
        <dbReference type="ARBA" id="ARBA00023180"/>
    </source>
</evidence>
<evidence type="ECO:0000259" key="16">
    <source>
        <dbReference type="PROSITE" id="PS51323"/>
    </source>
</evidence>
<dbReference type="Ensembl" id="ENSCAFT00030009218.1">
    <property type="protein sequence ID" value="ENSCAFP00030008084.1"/>
    <property type="gene ID" value="ENSCAFG00030005012.1"/>
</dbReference>
<dbReference type="InterPro" id="IPR017891">
    <property type="entry name" value="Insulin_GF-bd_Cys-rich_CS"/>
</dbReference>
<dbReference type="InterPro" id="IPR036383">
    <property type="entry name" value="TSP1_rpt_sf"/>
</dbReference>
<evidence type="ECO:0000256" key="13">
    <source>
        <dbReference type="PROSITE-ProRule" id="PRU00039"/>
    </source>
</evidence>
<dbReference type="Pfam" id="PF00007">
    <property type="entry name" value="Cys_knot"/>
    <property type="match status" value="1"/>
</dbReference>
<dbReference type="GO" id="GO:0005576">
    <property type="term" value="C:extracellular region"/>
    <property type="evidence" value="ECO:0007669"/>
    <property type="project" value="UniProtKB-SubCell"/>
</dbReference>
<dbReference type="SMART" id="SM00121">
    <property type="entry name" value="IB"/>
    <property type="match status" value="1"/>
</dbReference>
<feature type="domain" description="IGFBP N-terminal" evidence="16">
    <location>
        <begin position="383"/>
        <end position="459"/>
    </location>
</feature>
<dbReference type="InterPro" id="IPR006207">
    <property type="entry name" value="Cys_knot_C"/>
</dbReference>
<feature type="region of interest" description="Disordered" evidence="14">
    <location>
        <begin position="509"/>
        <end position="532"/>
    </location>
</feature>
<dbReference type="GO" id="GO:0008083">
    <property type="term" value="F:growth factor activity"/>
    <property type="evidence" value="ECO:0007669"/>
    <property type="project" value="UniProtKB-KW"/>
</dbReference>
<dbReference type="Gene3D" id="2.10.70.10">
    <property type="entry name" value="Complement Module, domain 1"/>
    <property type="match status" value="1"/>
</dbReference>
<proteinExistence type="inferred from homology"/>
<dbReference type="PANTHER" id="PTHR11348:SF3">
    <property type="entry name" value="CELLULAR COMMUNICATION NETWORK FACTOR 6"/>
    <property type="match status" value="1"/>
</dbReference>
<accession>A0A8C0MCH6</accession>
<sequence length="698" mass="73799">ALPGAKSRLLRRLPRAGLLHAPKTGLNAASWVAGLQRLLSGPRPRPPPRPPPSVPVRGHLPWEPTWGQSGHPGAEGGSGRRAGAPSAFPPRPPALLGRGHAPAPPCLAPAPATASPPPPGPPRPCPCPTPYPALPLPLPCPGPAPAPASTPALPRPCSCLYPGPAPAPPLPCLYPCPTPYPALPLPLPCPGPAPAPASPPALPRPCSCLYPGPAPAPPLPCLYPCPGPAPALPLPRPRPCPAPALPLPLPRPRPCLAPAPPLLLPLPLPRRQPLPPPLPLPRPAPAPLLLLPRPCPASTPAPAPAPAPLLPCPRPRPCPCPGPAPAPPLPLPLPRRRAASRRESAGGRRVPGGRGAGSMRGRLLCALLGAALAQVCCRPAEPAERRGRPLCRWPCECGARPRCGPGVSLLTDGCGCCEVCARQHGDACNEADVCDPHRGLYCDYSADRPRFETGVCAYLVAVGCEFNRVHYHNGQVFQPSPLVSCLCVSGAIGCTPLLLPTPADSDSGCSGAPDRKKPGGLDCGRGPSRQQLSTSYRTRPAYRNLPLIWKGKCLVQATKWTPCSRTCGMGISDRVTNENSNCEMRRERRLCYIQPCDSNILKRVKIPKGKTCQPTFQLFKAEKFVFSGCSSTQSYKPTFCGVCVDKRCCVPNKSKMITIQFDCPNEGSFTWKMLWITSCVCQRNCRDPGDIFSELEIL</sequence>
<dbReference type="InterPro" id="IPR050941">
    <property type="entry name" value="CCN"/>
</dbReference>
<evidence type="ECO:0000256" key="6">
    <source>
        <dbReference type="ARBA" id="ARBA00023030"/>
    </source>
</evidence>
<evidence type="ECO:0000256" key="7">
    <source>
        <dbReference type="ARBA" id="ARBA00023128"/>
    </source>
</evidence>
<feature type="region of interest" description="Disordered" evidence="14">
    <location>
        <begin position="40"/>
        <end position="121"/>
    </location>
</feature>
<feature type="domain" description="CTCK" evidence="15">
    <location>
        <begin position="612"/>
        <end position="686"/>
    </location>
</feature>
<feature type="compositionally biased region" description="Pro residues" evidence="14">
    <location>
        <begin position="102"/>
        <end position="121"/>
    </location>
</feature>
<reference evidence="17" key="1">
    <citation type="submission" date="2019-03" db="EMBL/GenBank/DDBJ databases">
        <authorList>
            <person name="Warren W.C."/>
            <person name="Johnson G.S."/>
        </authorList>
    </citation>
    <scope>NUCLEOTIDE SEQUENCE [LARGE SCALE GENOMIC DNA]</scope>
    <source>
        <strain evidence="17">Basenji</strain>
    </source>
</reference>
<dbReference type="AlphaFoldDB" id="A0A8C0MCH6"/>
<comment type="subcellular location">
    <subcellularLocation>
        <location evidence="1">Mitochondrion</location>
    </subcellularLocation>
    <subcellularLocation>
        <location evidence="2">Secreted</location>
    </subcellularLocation>
</comment>
<evidence type="ECO:0000256" key="1">
    <source>
        <dbReference type="ARBA" id="ARBA00004173"/>
    </source>
</evidence>
<dbReference type="FunFam" id="2.20.100.10:FF:000065">
    <property type="entry name" value="Cellular communication network factor 6"/>
    <property type="match status" value="1"/>
</dbReference>
<organism evidence="17 18">
    <name type="scientific">Canis lupus familiaris</name>
    <name type="common">Dog</name>
    <name type="synonym">Canis familiaris</name>
    <dbReference type="NCBI Taxonomy" id="9615"/>
    <lineage>
        <taxon>Eukaryota</taxon>
        <taxon>Metazoa</taxon>
        <taxon>Chordata</taxon>
        <taxon>Craniata</taxon>
        <taxon>Vertebrata</taxon>
        <taxon>Euteleostomi</taxon>
        <taxon>Mammalia</taxon>
        <taxon>Eutheria</taxon>
        <taxon>Laurasiatheria</taxon>
        <taxon>Carnivora</taxon>
        <taxon>Caniformia</taxon>
        <taxon>Canidae</taxon>
        <taxon>Canis</taxon>
    </lineage>
</organism>
<keyword evidence="7" id="KW-0496">Mitochondrion</keyword>
<keyword evidence="6" id="KW-0339">Growth factor</keyword>
<feature type="region of interest" description="Disordered" evidence="14">
    <location>
        <begin position="329"/>
        <end position="355"/>
    </location>
</feature>
<dbReference type="FunFam" id="2.10.70.10:FF:000081">
    <property type="entry name" value="Cellular communication network factor 6"/>
    <property type="match status" value="1"/>
</dbReference>